<dbReference type="EMBL" id="CAKOFQ010007291">
    <property type="protein sequence ID" value="CAH1997496.1"/>
    <property type="molecule type" value="Genomic_DNA"/>
</dbReference>
<dbReference type="Pfam" id="PF17906">
    <property type="entry name" value="HTH_48"/>
    <property type="match status" value="1"/>
</dbReference>
<gene>
    <name evidence="2" type="ORF">ACAOBT_LOCUS23786</name>
</gene>
<dbReference type="InterPro" id="IPR036397">
    <property type="entry name" value="RNaseH_sf"/>
</dbReference>
<dbReference type="InterPro" id="IPR052709">
    <property type="entry name" value="Transposase-MT_Hybrid"/>
</dbReference>
<organism evidence="2 3">
    <name type="scientific">Acanthoscelides obtectus</name>
    <name type="common">Bean weevil</name>
    <name type="synonym">Bruchus obtectus</name>
    <dbReference type="NCBI Taxonomy" id="200917"/>
    <lineage>
        <taxon>Eukaryota</taxon>
        <taxon>Metazoa</taxon>
        <taxon>Ecdysozoa</taxon>
        <taxon>Arthropoda</taxon>
        <taxon>Hexapoda</taxon>
        <taxon>Insecta</taxon>
        <taxon>Pterygota</taxon>
        <taxon>Neoptera</taxon>
        <taxon>Endopterygota</taxon>
        <taxon>Coleoptera</taxon>
        <taxon>Polyphaga</taxon>
        <taxon>Cucujiformia</taxon>
        <taxon>Chrysomeloidea</taxon>
        <taxon>Chrysomelidae</taxon>
        <taxon>Bruchinae</taxon>
        <taxon>Bruchini</taxon>
        <taxon>Acanthoscelides</taxon>
    </lineage>
</organism>
<protein>
    <recommendedName>
        <fullName evidence="1">Mos1 transposase HTH domain-containing protein</fullName>
    </recommendedName>
</protein>
<dbReference type="InterPro" id="IPR041426">
    <property type="entry name" value="Mos1_HTH"/>
</dbReference>
<evidence type="ECO:0000259" key="1">
    <source>
        <dbReference type="Pfam" id="PF17906"/>
    </source>
</evidence>
<keyword evidence="3" id="KW-1185">Reference proteome</keyword>
<dbReference type="Proteomes" id="UP001152888">
    <property type="component" value="Unassembled WGS sequence"/>
</dbReference>
<accession>A0A9P0PSR0</accession>
<dbReference type="Gene3D" id="3.30.420.10">
    <property type="entry name" value="Ribonuclease H-like superfamily/Ribonuclease H"/>
    <property type="match status" value="1"/>
</dbReference>
<dbReference type="PANTHER" id="PTHR46060">
    <property type="entry name" value="MARINER MOS1 TRANSPOSASE-LIKE PROTEIN"/>
    <property type="match status" value="1"/>
</dbReference>
<dbReference type="GO" id="GO:0003676">
    <property type="term" value="F:nucleic acid binding"/>
    <property type="evidence" value="ECO:0007669"/>
    <property type="project" value="InterPro"/>
</dbReference>
<name>A0A9P0PSR0_ACAOB</name>
<proteinExistence type="predicted"/>
<dbReference type="OrthoDB" id="8189655at2759"/>
<comment type="caution">
    <text evidence="2">The sequence shown here is derived from an EMBL/GenBank/DDBJ whole genome shotgun (WGS) entry which is preliminary data.</text>
</comment>
<dbReference type="PANTHER" id="PTHR46060:SF3">
    <property type="entry name" value="PROTEIN GVQW3"/>
    <property type="match status" value="1"/>
</dbReference>
<sequence length="306" mass="35345">MSDSHYKQRVVIQFLVKSDEKPSEIFRKLQVMYEDKRMSKTRLFKWAKRFKEGRESVKDDQREVAPVTSRIDANVNRLRTLLTADRRLSIRALSDKLNMNKEIVRQMLLENLNMRKVCAKTIPKVLTHEQKQIRKSRPTLYSPDIAPCDLFLFPKMKTHLKRTHHGGIEEVKAAVTKLRNWLTSEGYQDLVLFEVRGHDIWQLATITRQEKNACKTSFLNNAVIISCTKETGNGFSSDKKPEMIGYYIKCIQDKMTDYLTARSHPSYMPGDLFCGMPAVLGRDGVQSLAEIQISTPDSSIETVDWV</sequence>
<evidence type="ECO:0000313" key="3">
    <source>
        <dbReference type="Proteomes" id="UP001152888"/>
    </source>
</evidence>
<evidence type="ECO:0000313" key="2">
    <source>
        <dbReference type="EMBL" id="CAH1997496.1"/>
    </source>
</evidence>
<feature type="domain" description="Mos1 transposase HTH" evidence="1">
    <location>
        <begin position="9"/>
        <end position="53"/>
    </location>
</feature>
<reference evidence="2" key="1">
    <citation type="submission" date="2022-03" db="EMBL/GenBank/DDBJ databases">
        <authorList>
            <person name="Sayadi A."/>
        </authorList>
    </citation>
    <scope>NUCLEOTIDE SEQUENCE</scope>
</reference>
<dbReference type="AlphaFoldDB" id="A0A9P0PSR0"/>